<dbReference type="Proteomes" id="UP000324479">
    <property type="component" value="Unassembled WGS sequence"/>
</dbReference>
<evidence type="ECO:0008006" key="5">
    <source>
        <dbReference type="Google" id="ProtNLM"/>
    </source>
</evidence>
<proteinExistence type="predicted"/>
<accession>A0A5M6CYZ2</accession>
<dbReference type="EMBL" id="VWOX01000013">
    <property type="protein sequence ID" value="KAA5540441.1"/>
    <property type="molecule type" value="Genomic_DNA"/>
</dbReference>
<evidence type="ECO:0000256" key="2">
    <source>
        <dbReference type="SAM" id="Phobius"/>
    </source>
</evidence>
<evidence type="ECO:0000313" key="4">
    <source>
        <dbReference type="Proteomes" id="UP000324479"/>
    </source>
</evidence>
<comment type="caution">
    <text evidence="3">The sequence shown here is derived from an EMBL/GenBank/DDBJ whole genome shotgun (WGS) entry which is preliminary data.</text>
</comment>
<gene>
    <name evidence="3" type="ORF">FYK55_20740</name>
</gene>
<protein>
    <recommendedName>
        <fullName evidence="5">DUF1570 domain-containing protein</fullName>
    </recommendedName>
</protein>
<feature type="region of interest" description="Disordered" evidence="1">
    <location>
        <begin position="23"/>
        <end position="59"/>
    </location>
</feature>
<evidence type="ECO:0000256" key="1">
    <source>
        <dbReference type="SAM" id="MobiDB-lite"/>
    </source>
</evidence>
<keyword evidence="2" id="KW-1133">Transmembrane helix</keyword>
<reference evidence="3 4" key="1">
    <citation type="submission" date="2019-08" db="EMBL/GenBank/DDBJ databases">
        <authorList>
            <person name="Dhanesh K."/>
            <person name="Kumar G."/>
            <person name="Sasikala C."/>
            <person name="Venkata Ramana C."/>
        </authorList>
    </citation>
    <scope>NUCLEOTIDE SEQUENCE [LARGE SCALE GENOMIC DNA]</scope>
    <source>
        <strain evidence="3 4">JC645</strain>
    </source>
</reference>
<evidence type="ECO:0000313" key="3">
    <source>
        <dbReference type="EMBL" id="KAA5540441.1"/>
    </source>
</evidence>
<dbReference type="Gene3D" id="2.60.120.430">
    <property type="entry name" value="Galactose-binding lectin"/>
    <property type="match status" value="1"/>
</dbReference>
<dbReference type="AlphaFoldDB" id="A0A5M6CYZ2"/>
<feature type="transmembrane region" description="Helical" evidence="2">
    <location>
        <begin position="77"/>
        <end position="98"/>
    </location>
</feature>
<keyword evidence="4" id="KW-1185">Reference proteome</keyword>
<organism evidence="3 4">
    <name type="scientific">Roseiconus nitratireducens</name>
    <dbReference type="NCBI Taxonomy" id="2605748"/>
    <lineage>
        <taxon>Bacteria</taxon>
        <taxon>Pseudomonadati</taxon>
        <taxon>Planctomycetota</taxon>
        <taxon>Planctomycetia</taxon>
        <taxon>Pirellulales</taxon>
        <taxon>Pirellulaceae</taxon>
        <taxon>Roseiconus</taxon>
    </lineage>
</organism>
<sequence>MNGASTFQDSYRLMDRRRRMIPAGSDESAAQVPAGQPTAVQTPAGQPSPPLRSANDQSYRRTVTWSLRHPQRAGRRVLGAGLRAVSAWGILAVVMFVVPATAETPFQTIRGKHITLKADEGSEASLQELVETFDAAVPQWERFFELPAGTLDSWSVDAFVIRESELFRQSGDLPAELNFPFGFASAGNLWVNRQPSDYYTRHLLLHEGVHALAIDQFGGAGPSWFAEGMAEMLSVHRGVGRDVQIGIVPQSRDAVPYWGRFKRMSQRREENRVPTLESVLAYPRELNSDVEAYGWSWAAVMLLAEYPEYRPTLLRAARRGDDPSEAFSAILRRQIGSAWPIVQARWRLLTATLDYGFDWQEERVPLSIKDGVWNGSPIHKTIQADTGWQSLGGRFAPGTRLSITPEGRCTLAEEPRPWVSEPPGVTIHYAMDRPLGQLLLCVLPNATEESDFLEPLRVQPVTSRLDLVIDCHCWLLFRINDHLGDRGNNRGGYQVTVTAE</sequence>
<keyword evidence="2" id="KW-0812">Transmembrane</keyword>
<keyword evidence="2" id="KW-0472">Membrane</keyword>
<name>A0A5M6CYZ2_9BACT</name>
<dbReference type="RefSeq" id="WP_150078412.1">
    <property type="nucleotide sequence ID" value="NZ_VWOX01000013.1"/>
</dbReference>